<dbReference type="GO" id="GO:0005993">
    <property type="term" value="P:trehalose catabolic process"/>
    <property type="evidence" value="ECO:0007669"/>
    <property type="project" value="TreeGrafter"/>
</dbReference>
<evidence type="ECO:0000256" key="3">
    <source>
        <dbReference type="ARBA" id="ARBA00012757"/>
    </source>
</evidence>
<dbReference type="PROSITE" id="PS00927">
    <property type="entry name" value="TREHALASE_1"/>
    <property type="match status" value="1"/>
</dbReference>
<dbReference type="InterPro" id="IPR001661">
    <property type="entry name" value="Glyco_hydro_37"/>
</dbReference>
<evidence type="ECO:0000256" key="7">
    <source>
        <dbReference type="RuleBase" id="RU361180"/>
    </source>
</evidence>
<dbReference type="AlphaFoldDB" id="A0A8T9M861"/>
<dbReference type="PANTHER" id="PTHR23403:SF1">
    <property type="entry name" value="TREHALASE"/>
    <property type="match status" value="1"/>
</dbReference>
<dbReference type="Gene3D" id="1.50.10.10">
    <property type="match status" value="1"/>
</dbReference>
<evidence type="ECO:0000256" key="4">
    <source>
        <dbReference type="ARBA" id="ARBA00019905"/>
    </source>
</evidence>
<evidence type="ECO:0000313" key="9">
    <source>
        <dbReference type="EMBL" id="UOO00976.1"/>
    </source>
</evidence>
<dbReference type="EC" id="3.2.1.28" evidence="3 7"/>
<keyword evidence="6 7" id="KW-0326">Glycosidase</keyword>
<comment type="similarity">
    <text evidence="2 7">Belongs to the glycosyl hydrolase 37 family.</text>
</comment>
<dbReference type="InterPro" id="IPR012341">
    <property type="entry name" value="6hp_glycosidase-like_sf"/>
</dbReference>
<dbReference type="SUPFAM" id="SSF48208">
    <property type="entry name" value="Six-hairpin glycosidases"/>
    <property type="match status" value="1"/>
</dbReference>
<feature type="signal peptide" evidence="8">
    <location>
        <begin position="1"/>
        <end position="22"/>
    </location>
</feature>
<dbReference type="Pfam" id="PF01204">
    <property type="entry name" value="Trehalase"/>
    <property type="match status" value="1"/>
</dbReference>
<evidence type="ECO:0000256" key="6">
    <source>
        <dbReference type="ARBA" id="ARBA00023295"/>
    </source>
</evidence>
<sequence length="565" mass="65243">MKMMTIGHKLLIAATVLATVHTFVINSKQPLCTSEIYCSGEVLHTIQMAKIFNDSKTFVDMKLKKTPKETVQLFHEFMAQHGDRPTRDDIIQFVSTNFEKRGTEFVDWVPDDWKESPKYMSKIKDANFRDFANELNKLWKILGRKMKEDVANNPDLYSIIYVKNGVIVPGGRFREFYYWDSYWIVRGLLHSEMYDTVKGMLRNFFSVIDRYGFIPNGGRIYYLIRSQPPMLASMVKSYVDFTNDVEFITEALPRLEAEFDFFTNNRAHNVNGYELYAYGPKALNGPRPESYYEDYDLARRSFTTEDEKMQFYSNLKAAAESGMDFSSRWFIKNGTNEGQLRDNNARSIVPVELNSMIYFNAKILADYHSKLGNDKIAAKYEYKSQKILEAVEAVLWNEEDGAWYDYDLLNQKHRSYYSSTNLSPLMYGCYNIANKSAIARKVLAYIDSNSLDAFPGGVPTTLMQTGEQWDYPNAWAPLQHWLGEGLRNLDDRNATDLANKWTNRWTLSNYIAYKETKAMFEKYSAETLGGHGGGGEYDVQIGFGWTNGVIIEYLAKYGDNLTTFN</sequence>
<dbReference type="PROSITE" id="PS00928">
    <property type="entry name" value="TREHALASE_2"/>
    <property type="match status" value="1"/>
</dbReference>
<name>A0A8T9M861_9DIPT</name>
<evidence type="ECO:0000256" key="5">
    <source>
        <dbReference type="ARBA" id="ARBA00022801"/>
    </source>
</evidence>
<keyword evidence="8" id="KW-0732">Signal</keyword>
<protein>
    <recommendedName>
        <fullName evidence="4 7">Trehalase</fullName>
        <ecNumber evidence="3 7">3.2.1.28</ecNumber>
    </recommendedName>
    <alternativeName>
        <fullName evidence="7">Alpha-trehalose glucohydrolase</fullName>
    </alternativeName>
</protein>
<evidence type="ECO:0000256" key="1">
    <source>
        <dbReference type="ARBA" id="ARBA00001576"/>
    </source>
</evidence>
<evidence type="ECO:0000256" key="8">
    <source>
        <dbReference type="SAM" id="SignalP"/>
    </source>
</evidence>
<accession>A0A8T9M861</accession>
<dbReference type="InterPro" id="IPR008928">
    <property type="entry name" value="6-hairpin_glycosidase_sf"/>
</dbReference>
<dbReference type="GO" id="GO:0004555">
    <property type="term" value="F:alpha,alpha-trehalase activity"/>
    <property type="evidence" value="ECO:0007669"/>
    <property type="project" value="UniProtKB-EC"/>
</dbReference>
<feature type="chain" id="PRO_5035888837" description="Trehalase" evidence="8">
    <location>
        <begin position="23"/>
        <end position="565"/>
    </location>
</feature>
<dbReference type="EMBL" id="MW489491">
    <property type="protein sequence ID" value="UOO00976.1"/>
    <property type="molecule type" value="mRNA"/>
</dbReference>
<organism evidence="9">
    <name type="scientific">Sitodiplosis mosellana</name>
    <name type="common">orange wheat blossom midge</name>
    <dbReference type="NCBI Taxonomy" id="263140"/>
    <lineage>
        <taxon>Eukaryota</taxon>
        <taxon>Metazoa</taxon>
        <taxon>Ecdysozoa</taxon>
        <taxon>Arthropoda</taxon>
        <taxon>Hexapoda</taxon>
        <taxon>Insecta</taxon>
        <taxon>Pterygota</taxon>
        <taxon>Neoptera</taxon>
        <taxon>Endopterygota</taxon>
        <taxon>Diptera</taxon>
        <taxon>Nematocera</taxon>
        <taxon>Sciaroidea</taxon>
        <taxon>Cecidomyiidae</taxon>
        <taxon>Sitodiplosis</taxon>
    </lineage>
</organism>
<reference evidence="9" key="1">
    <citation type="submission" date="2021-01" db="EMBL/GenBank/DDBJ databases">
        <authorList>
            <person name="Huang Q."/>
            <person name="Cheng W."/>
        </authorList>
    </citation>
    <scope>NUCLEOTIDE SEQUENCE</scope>
</reference>
<comment type="catalytic activity">
    <reaction evidence="1 7">
        <text>alpha,alpha-trehalose + H2O = alpha-D-glucose + beta-D-glucose</text>
        <dbReference type="Rhea" id="RHEA:32675"/>
        <dbReference type="ChEBI" id="CHEBI:15377"/>
        <dbReference type="ChEBI" id="CHEBI:15903"/>
        <dbReference type="ChEBI" id="CHEBI:16551"/>
        <dbReference type="ChEBI" id="CHEBI:17925"/>
        <dbReference type="EC" id="3.2.1.28"/>
    </reaction>
</comment>
<dbReference type="PANTHER" id="PTHR23403">
    <property type="entry name" value="TREHALASE"/>
    <property type="match status" value="1"/>
</dbReference>
<dbReference type="InterPro" id="IPR018232">
    <property type="entry name" value="Glyco_hydro_37_CS"/>
</dbReference>
<proteinExistence type="evidence at transcript level"/>
<evidence type="ECO:0000256" key="2">
    <source>
        <dbReference type="ARBA" id="ARBA00005615"/>
    </source>
</evidence>
<dbReference type="PRINTS" id="PR00744">
    <property type="entry name" value="GLHYDRLASE37"/>
</dbReference>
<keyword evidence="5 7" id="KW-0378">Hydrolase</keyword>